<evidence type="ECO:0000259" key="3">
    <source>
        <dbReference type="Pfam" id="PF20774"/>
    </source>
</evidence>
<sequence>MILALNPAGNPAHAAPAVDPDGGRSASSVIRSDNKPDPLAEKAAATRQQAVEKLLKGEAKTKVINGTRVIELDNGQPTAGQKTAMGKNAKAKAAKGKGKYVQYDAEQTSNIFTVLAEFGTQTKPETAGTAGPLHNELPEPDRTYDGTATDNNSTYWTADFNRDHYQKMMFGTEGESFHNFYLAQSLGRHKTQGDVSDWVKLPYNEARYGSNAGVDEDPSLEAERSWSFIGDSLTAWYNGQKAAGKTDAQIKDYLKQFDVWDRNDYDGDGDFNEPDGYIDHFQAIHAGEGEEAGGGAQGEDAIWSHRWAVQTGAGSQGPDGNKVGGVQIGNTGIWVRDYTTEPENGGLGVFAHEYGHDLGLPDLYDTAGGDNSTAFWSLMSSGSWLNHGGDAIGTTPGYMGAWEKAQLGWADVKTVPYGNSGKVALGPADQDNATKPQAVAVTLPDKTVSTPYNKPKSGTYEWWSGRGDDLNNTLGRDLDLTGKTSASVSAAVWHQIEAGYDYLYGQVSTDNGATWTNVGTALDGDSNGWTTTSYDLSAYAGQKVTFRFLYQTDGGYNEAGAFLDDIATTVDGQTVTDDVESTTSEWTAKGFTRMNGTDTKTVSHYYLAEYRRYNGYDTTLKNGPYNFGFKDRPDFVEHFPYQDGLLVTYVDGEYADNNTKTHPGHGQVLPVDAHAKPMTWPDGVIARQRIQSYDSTFGVDKTDAFTLHKQGLAAKVPSRPAVTTFDDTNPNAYWYVSNPMASTKVAGSGTKIQVLGKQGDGLSLKLSFPTGGMLNKGQ</sequence>
<keyword evidence="4" id="KW-0645">Protease</keyword>
<feature type="region of interest" description="Disordered" evidence="1">
    <location>
        <begin position="1"/>
        <end position="46"/>
    </location>
</feature>
<evidence type="ECO:0000256" key="1">
    <source>
        <dbReference type="SAM" id="MobiDB-lite"/>
    </source>
</evidence>
<comment type="caution">
    <text evidence="4">The sequence shown here is derived from an EMBL/GenBank/DDBJ whole genome shotgun (WGS) entry which is preliminary data.</text>
</comment>
<dbReference type="OrthoDB" id="275270at2"/>
<dbReference type="SUPFAM" id="SSF55486">
    <property type="entry name" value="Metalloproteases ('zincins'), catalytic domain"/>
    <property type="match status" value="1"/>
</dbReference>
<keyword evidence="4" id="KW-0378">Hydrolase</keyword>
<feature type="compositionally biased region" description="Low complexity" evidence="1">
    <location>
        <begin position="1"/>
        <end position="17"/>
    </location>
</feature>
<dbReference type="Proteomes" id="UP000037397">
    <property type="component" value="Unassembled WGS sequence"/>
</dbReference>
<dbReference type="InterPro" id="IPR008757">
    <property type="entry name" value="Peptidase_M6-like_domain"/>
</dbReference>
<accession>A0A0L6CP91</accession>
<dbReference type="InterPro" id="IPR048665">
    <property type="entry name" value="InhA-like_VEG"/>
</dbReference>
<gene>
    <name evidence="4" type="ORF">VV01_09860</name>
</gene>
<dbReference type="GO" id="GO:0006508">
    <property type="term" value="P:proteolysis"/>
    <property type="evidence" value="ECO:0007669"/>
    <property type="project" value="UniProtKB-KW"/>
</dbReference>
<evidence type="ECO:0000313" key="5">
    <source>
        <dbReference type="Proteomes" id="UP000037397"/>
    </source>
</evidence>
<evidence type="ECO:0000313" key="4">
    <source>
        <dbReference type="EMBL" id="KNX39353.1"/>
    </source>
</evidence>
<dbReference type="STRING" id="1631356.VV01_09860"/>
<dbReference type="PANTHER" id="PTHR41775:SF1">
    <property type="entry name" value="PEPTIDASE M6-LIKE DOMAIN-CONTAINING PROTEIN"/>
    <property type="match status" value="1"/>
</dbReference>
<dbReference type="Pfam" id="PF20774">
    <property type="entry name" value="InhA-like_VEG"/>
    <property type="match status" value="1"/>
</dbReference>
<dbReference type="PIRSF" id="PIRSF007519">
    <property type="entry name" value="Protease_InhA"/>
    <property type="match status" value="1"/>
</dbReference>
<dbReference type="Gene3D" id="2.60.120.260">
    <property type="entry name" value="Galactose-binding domain-like"/>
    <property type="match status" value="1"/>
</dbReference>
<dbReference type="Pfam" id="PF05547">
    <property type="entry name" value="Peptidase_M6"/>
    <property type="match status" value="1"/>
</dbReference>
<name>A0A0L6CP91_9MICO</name>
<reference evidence="5" key="1">
    <citation type="submission" date="2015-03" db="EMBL/GenBank/DDBJ databases">
        <title>Luteipulveratus halotolerans sp. nov., a novel actinobacterium (Dermacoccaceae) from Sarawak, Malaysia.</title>
        <authorList>
            <person name="Juboi H."/>
            <person name="Basik A."/>
            <person name="Shamsul S.S."/>
            <person name="Arnold P."/>
            <person name="Schmitt E.K."/>
            <person name="Sanglier J.-J."/>
            <person name="Yeo T."/>
        </authorList>
    </citation>
    <scope>NUCLEOTIDE SEQUENCE [LARGE SCALE GENOMIC DNA]</scope>
    <source>
        <strain evidence="5">C296001</strain>
    </source>
</reference>
<dbReference type="NCBIfam" id="TIGR03296">
    <property type="entry name" value="M6dom_TIGR03296"/>
    <property type="match status" value="1"/>
</dbReference>
<feature type="domain" description="Immune inhibitor A-like metallopeptidase VEG" evidence="3">
    <location>
        <begin position="599"/>
        <end position="761"/>
    </location>
</feature>
<organism evidence="4 5">
    <name type="scientific">Luteipulveratus halotolerans</name>
    <dbReference type="NCBI Taxonomy" id="1631356"/>
    <lineage>
        <taxon>Bacteria</taxon>
        <taxon>Bacillati</taxon>
        <taxon>Actinomycetota</taxon>
        <taxon>Actinomycetes</taxon>
        <taxon>Micrococcales</taxon>
        <taxon>Dermacoccaceae</taxon>
        <taxon>Luteipulveratus</taxon>
    </lineage>
</organism>
<evidence type="ECO:0000259" key="2">
    <source>
        <dbReference type="Pfam" id="PF05547"/>
    </source>
</evidence>
<keyword evidence="5" id="KW-1185">Reference proteome</keyword>
<protein>
    <submittedName>
        <fullName evidence="4">Protease</fullName>
    </submittedName>
</protein>
<dbReference type="EMBL" id="LAIR01000002">
    <property type="protein sequence ID" value="KNX39353.1"/>
    <property type="molecule type" value="Genomic_DNA"/>
</dbReference>
<dbReference type="InterPro" id="IPR012300">
    <property type="entry name" value="Pept_M6_InhA"/>
</dbReference>
<dbReference type="PANTHER" id="PTHR41775">
    <property type="entry name" value="SECRETED PROTEIN-RELATED"/>
    <property type="match status" value="1"/>
</dbReference>
<feature type="domain" description="Peptidase M6-like" evidence="2">
    <location>
        <begin position="100"/>
        <end position="409"/>
    </location>
</feature>
<dbReference type="PATRIC" id="fig|1631356.3.peg.1921"/>
<dbReference type="AlphaFoldDB" id="A0A0L6CP91"/>
<proteinExistence type="predicted"/>
<dbReference type="Pfam" id="PF20773">
    <property type="entry name" value="InhA-like_MAM"/>
    <property type="match status" value="1"/>
</dbReference>
<dbReference type="GO" id="GO:0008233">
    <property type="term" value="F:peptidase activity"/>
    <property type="evidence" value="ECO:0007669"/>
    <property type="project" value="UniProtKB-KW"/>
</dbReference>